<evidence type="ECO:0000313" key="2">
    <source>
        <dbReference type="Proteomes" id="UP001164929"/>
    </source>
</evidence>
<dbReference type="AlphaFoldDB" id="A0AAD6RKI1"/>
<dbReference type="EMBL" id="JAQIZT010000001">
    <property type="protein sequence ID" value="KAJ7010708.1"/>
    <property type="molecule type" value="Genomic_DNA"/>
</dbReference>
<name>A0AAD6RKI1_9ROSI</name>
<organism evidence="1 2">
    <name type="scientific">Populus alba x Populus x berolinensis</name>
    <dbReference type="NCBI Taxonomy" id="444605"/>
    <lineage>
        <taxon>Eukaryota</taxon>
        <taxon>Viridiplantae</taxon>
        <taxon>Streptophyta</taxon>
        <taxon>Embryophyta</taxon>
        <taxon>Tracheophyta</taxon>
        <taxon>Spermatophyta</taxon>
        <taxon>Magnoliopsida</taxon>
        <taxon>eudicotyledons</taxon>
        <taxon>Gunneridae</taxon>
        <taxon>Pentapetalae</taxon>
        <taxon>rosids</taxon>
        <taxon>fabids</taxon>
        <taxon>Malpighiales</taxon>
        <taxon>Salicaceae</taxon>
        <taxon>Saliceae</taxon>
        <taxon>Populus</taxon>
    </lineage>
</organism>
<comment type="caution">
    <text evidence="1">The sequence shown here is derived from an EMBL/GenBank/DDBJ whole genome shotgun (WGS) entry which is preliminary data.</text>
</comment>
<accession>A0AAD6RKI1</accession>
<protein>
    <submittedName>
        <fullName evidence="1">Uncharacterized protein</fullName>
    </submittedName>
</protein>
<dbReference type="Proteomes" id="UP001164929">
    <property type="component" value="Chromosome 1"/>
</dbReference>
<gene>
    <name evidence="1" type="ORF">NC653_001233</name>
</gene>
<reference evidence="1 2" key="1">
    <citation type="journal article" date="2023" name="Mol. Ecol. Resour.">
        <title>Chromosome-level genome assembly of a triploid poplar Populus alba 'Berolinensis'.</title>
        <authorList>
            <person name="Chen S."/>
            <person name="Yu Y."/>
            <person name="Wang X."/>
            <person name="Wang S."/>
            <person name="Zhang T."/>
            <person name="Zhou Y."/>
            <person name="He R."/>
            <person name="Meng N."/>
            <person name="Wang Y."/>
            <person name="Liu W."/>
            <person name="Liu Z."/>
            <person name="Liu J."/>
            <person name="Guo Q."/>
            <person name="Huang H."/>
            <person name="Sederoff R.R."/>
            <person name="Wang G."/>
            <person name="Qu G."/>
            <person name="Chen S."/>
        </authorList>
    </citation>
    <scope>NUCLEOTIDE SEQUENCE [LARGE SCALE GENOMIC DNA]</scope>
    <source>
        <strain evidence="1">SC-2020</strain>
    </source>
</reference>
<keyword evidence="2" id="KW-1185">Reference proteome</keyword>
<sequence length="45" mass="5318">MLMNCDRNLYSFLEVLTASGLDAWHFPVELPSYLQNSSEKRHYQI</sequence>
<proteinExistence type="predicted"/>
<evidence type="ECO:0000313" key="1">
    <source>
        <dbReference type="EMBL" id="KAJ7010708.1"/>
    </source>
</evidence>